<name>A0A1Y2HVM8_9FUNG</name>
<evidence type="ECO:0008006" key="4">
    <source>
        <dbReference type="Google" id="ProtNLM"/>
    </source>
</evidence>
<keyword evidence="3" id="KW-1185">Reference proteome</keyword>
<dbReference type="AlphaFoldDB" id="A0A1Y2HVM8"/>
<gene>
    <name evidence="2" type="ORF">BCR44DRAFT_1428690</name>
</gene>
<dbReference type="CDD" id="cd00590">
    <property type="entry name" value="RRM_SF"/>
    <property type="match status" value="1"/>
</dbReference>
<evidence type="ECO:0000256" key="1">
    <source>
        <dbReference type="SAM" id="MobiDB-lite"/>
    </source>
</evidence>
<dbReference type="EMBL" id="MCFL01000008">
    <property type="protein sequence ID" value="ORZ38658.1"/>
    <property type="molecule type" value="Genomic_DNA"/>
</dbReference>
<protein>
    <recommendedName>
        <fullName evidence="4">RRM domain-containing protein</fullName>
    </recommendedName>
</protein>
<accession>A0A1Y2HVM8</accession>
<evidence type="ECO:0000313" key="2">
    <source>
        <dbReference type="EMBL" id="ORZ38658.1"/>
    </source>
</evidence>
<proteinExistence type="predicted"/>
<evidence type="ECO:0000313" key="3">
    <source>
        <dbReference type="Proteomes" id="UP000193411"/>
    </source>
</evidence>
<feature type="region of interest" description="Disordered" evidence="1">
    <location>
        <begin position="158"/>
        <end position="212"/>
    </location>
</feature>
<feature type="compositionally biased region" description="Low complexity" evidence="1">
    <location>
        <begin position="168"/>
        <end position="185"/>
    </location>
</feature>
<organism evidence="2 3">
    <name type="scientific">Catenaria anguillulae PL171</name>
    <dbReference type="NCBI Taxonomy" id="765915"/>
    <lineage>
        <taxon>Eukaryota</taxon>
        <taxon>Fungi</taxon>
        <taxon>Fungi incertae sedis</taxon>
        <taxon>Blastocladiomycota</taxon>
        <taxon>Blastocladiomycetes</taxon>
        <taxon>Blastocladiales</taxon>
        <taxon>Catenariaceae</taxon>
        <taxon>Catenaria</taxon>
    </lineage>
</organism>
<reference evidence="2 3" key="1">
    <citation type="submission" date="2016-07" db="EMBL/GenBank/DDBJ databases">
        <title>Pervasive Adenine N6-methylation of Active Genes in Fungi.</title>
        <authorList>
            <consortium name="DOE Joint Genome Institute"/>
            <person name="Mondo S.J."/>
            <person name="Dannebaum R.O."/>
            <person name="Kuo R.C."/>
            <person name="Labutti K."/>
            <person name="Haridas S."/>
            <person name="Kuo A."/>
            <person name="Salamov A."/>
            <person name="Ahrendt S.R."/>
            <person name="Lipzen A."/>
            <person name="Sullivan W."/>
            <person name="Andreopoulos W.B."/>
            <person name="Clum A."/>
            <person name="Lindquist E."/>
            <person name="Daum C."/>
            <person name="Ramamoorthy G.K."/>
            <person name="Gryganskyi A."/>
            <person name="Culley D."/>
            <person name="Magnuson J.K."/>
            <person name="James T.Y."/>
            <person name="O'Malley M.A."/>
            <person name="Stajich J.E."/>
            <person name="Spatafora J.W."/>
            <person name="Visel A."/>
            <person name="Grigoriev I.V."/>
        </authorList>
    </citation>
    <scope>NUCLEOTIDE SEQUENCE [LARGE SCALE GENOMIC DNA]</scope>
    <source>
        <strain evidence="2 3">PL171</strain>
    </source>
</reference>
<feature type="compositionally biased region" description="Acidic residues" evidence="1">
    <location>
        <begin position="186"/>
        <end position="195"/>
    </location>
</feature>
<sequence>MKNIRPSVTPDQVLDFFTHICPLSLVHIHLPDRPAKFPGRKAVLVFNDKYDADAFYHQLTLRVETGELDEMFALTQADMDAWARQFPQLAGDDPFGYKRVPLRLDVSRHTMPVPQPIVGPNAAPVASASGANGWVGVESWRPSARMATRVDEPMKVASWRRKKDEQQEVVAAQDEQESSSSSSPSSEDDEEEKEDEKDRGGWLPARARASRN</sequence>
<comment type="caution">
    <text evidence="2">The sequence shown here is derived from an EMBL/GenBank/DDBJ whole genome shotgun (WGS) entry which is preliminary data.</text>
</comment>
<dbReference type="Proteomes" id="UP000193411">
    <property type="component" value="Unassembled WGS sequence"/>
</dbReference>